<feature type="domain" description="Transposase DDE" evidence="2">
    <location>
        <begin position="13"/>
        <end position="70"/>
    </location>
</feature>
<dbReference type="HOGENOM" id="CLU_1999304_0_0_9"/>
<dbReference type="AlphaFoldDB" id="Q9KFM2"/>
<reference evidence="3 4" key="1">
    <citation type="journal article" date="2000" name="Nucleic Acids Res.">
        <title>Complete genome sequence of the alkaliphilic bacterium Bacillus halodurans and genomic sequence comparison with Bacillus subtilis.</title>
        <authorList>
            <person name="Takami H."/>
            <person name="Nakasone K."/>
            <person name="Takaki Y."/>
            <person name="Maeno G."/>
            <person name="Sasaki R."/>
            <person name="Masui N."/>
            <person name="Fuji F."/>
            <person name="Hirama C."/>
            <person name="Nakamura Y."/>
            <person name="Ogasawara N."/>
            <person name="Kuhara S."/>
            <person name="Horikoshi K."/>
        </authorList>
    </citation>
    <scope>NUCLEOTIDE SEQUENCE [LARGE SCALE GENOMIC DNA]</scope>
    <source>
        <strain evidence="4">ATCC BAA-125 / DSM 18197 / FERM 7344 / JCM 9153 / C-125</strain>
    </source>
</reference>
<dbReference type="Pfam" id="PF13751">
    <property type="entry name" value="DDE_Tnp_1_6"/>
    <property type="match status" value="1"/>
</dbReference>
<sequence>MSVSHVKDVRSSTEARGNRQIHYNPVYEELKAKQHQKRKSEEGRTLYQKRKTDVERVFGHVKQNLGFRRLPSSRQRKRAHRARACGPCPQPKETSDGGSSLEGTNENTSTQKSGELHQTVLPIL</sequence>
<dbReference type="KEGG" id="bha:BH0457"/>
<feature type="compositionally biased region" description="Polar residues" evidence="1">
    <location>
        <begin position="96"/>
        <end position="113"/>
    </location>
</feature>
<dbReference type="STRING" id="272558.gene:10726310"/>
<feature type="compositionally biased region" description="Basic and acidic residues" evidence="1">
    <location>
        <begin position="1"/>
        <end position="17"/>
    </location>
</feature>
<feature type="region of interest" description="Disordered" evidence="1">
    <location>
        <begin position="1"/>
        <end position="49"/>
    </location>
</feature>
<accession>Q9KFM2</accession>
<dbReference type="eggNOG" id="COG3666">
    <property type="taxonomic scope" value="Bacteria"/>
</dbReference>
<feature type="compositionally biased region" description="Basic residues" evidence="1">
    <location>
        <begin position="74"/>
        <end position="83"/>
    </location>
</feature>
<evidence type="ECO:0000313" key="4">
    <source>
        <dbReference type="Proteomes" id="UP000001258"/>
    </source>
</evidence>
<evidence type="ECO:0000259" key="2">
    <source>
        <dbReference type="Pfam" id="PF13751"/>
    </source>
</evidence>
<proteinExistence type="predicted"/>
<gene>
    <name evidence="3" type="ordered locus">BH0457</name>
</gene>
<name>Q9KFM2_HALH5</name>
<dbReference type="InterPro" id="IPR025668">
    <property type="entry name" value="Tnp_DDE_dom"/>
</dbReference>
<evidence type="ECO:0000313" key="3">
    <source>
        <dbReference type="EMBL" id="BAB04176.1"/>
    </source>
</evidence>
<evidence type="ECO:0000256" key="1">
    <source>
        <dbReference type="SAM" id="MobiDB-lite"/>
    </source>
</evidence>
<protein>
    <submittedName>
        <fullName evidence="3">BH0457 protein</fullName>
    </submittedName>
</protein>
<dbReference type="EMBL" id="BA000004">
    <property type="protein sequence ID" value="BAB04176.1"/>
    <property type="molecule type" value="Genomic_DNA"/>
</dbReference>
<dbReference type="Proteomes" id="UP000001258">
    <property type="component" value="Chromosome"/>
</dbReference>
<feature type="region of interest" description="Disordered" evidence="1">
    <location>
        <begin position="65"/>
        <end position="124"/>
    </location>
</feature>
<dbReference type="PIR" id="A83707">
    <property type="entry name" value="A83707"/>
</dbReference>
<keyword evidence="4" id="KW-1185">Reference proteome</keyword>
<feature type="compositionally biased region" description="Basic and acidic residues" evidence="1">
    <location>
        <begin position="39"/>
        <end position="49"/>
    </location>
</feature>
<organism evidence="3 4">
    <name type="scientific">Halalkalibacterium halodurans (strain ATCC BAA-125 / DSM 18197 / FERM 7344 / JCM 9153 / C-125)</name>
    <name type="common">Bacillus halodurans</name>
    <dbReference type="NCBI Taxonomy" id="272558"/>
    <lineage>
        <taxon>Bacteria</taxon>
        <taxon>Bacillati</taxon>
        <taxon>Bacillota</taxon>
        <taxon>Bacilli</taxon>
        <taxon>Bacillales</taxon>
        <taxon>Bacillaceae</taxon>
        <taxon>Halalkalibacterium (ex Joshi et al. 2022)</taxon>
    </lineage>
</organism>